<reference evidence="2" key="1">
    <citation type="submission" date="2024-06" db="EMBL/GenBank/DDBJ databases">
        <title>Multi-omics analyses provide insights into the biosynthesis of the anticancer antibiotic pleurotin in Hohenbuehelia grisea.</title>
        <authorList>
            <person name="Weaver J.A."/>
            <person name="Alberti F."/>
        </authorList>
    </citation>
    <scope>NUCLEOTIDE SEQUENCE [LARGE SCALE GENOMIC DNA]</scope>
    <source>
        <strain evidence="2">T-177</strain>
    </source>
</reference>
<evidence type="ECO:0008006" key="3">
    <source>
        <dbReference type="Google" id="ProtNLM"/>
    </source>
</evidence>
<dbReference type="EMBL" id="JASNQZ010000001">
    <property type="protein sequence ID" value="KAL0960585.1"/>
    <property type="molecule type" value="Genomic_DNA"/>
</dbReference>
<keyword evidence="2" id="KW-1185">Reference proteome</keyword>
<comment type="caution">
    <text evidence="1">The sequence shown here is derived from an EMBL/GenBank/DDBJ whole genome shotgun (WGS) entry which is preliminary data.</text>
</comment>
<gene>
    <name evidence="1" type="ORF">HGRIS_005619</name>
</gene>
<name>A0ABR3JYU9_9AGAR</name>
<protein>
    <recommendedName>
        <fullName evidence="3">F-box domain-containing protein</fullName>
    </recommendedName>
</protein>
<accession>A0ABR3JYU9</accession>
<evidence type="ECO:0000313" key="2">
    <source>
        <dbReference type="Proteomes" id="UP001556367"/>
    </source>
</evidence>
<organism evidence="1 2">
    <name type="scientific">Hohenbuehelia grisea</name>
    <dbReference type="NCBI Taxonomy" id="104357"/>
    <lineage>
        <taxon>Eukaryota</taxon>
        <taxon>Fungi</taxon>
        <taxon>Dikarya</taxon>
        <taxon>Basidiomycota</taxon>
        <taxon>Agaricomycotina</taxon>
        <taxon>Agaricomycetes</taxon>
        <taxon>Agaricomycetidae</taxon>
        <taxon>Agaricales</taxon>
        <taxon>Pleurotineae</taxon>
        <taxon>Pleurotaceae</taxon>
        <taxon>Hohenbuehelia</taxon>
    </lineage>
</organism>
<dbReference type="Proteomes" id="UP001556367">
    <property type="component" value="Unassembled WGS sequence"/>
</dbReference>
<sequence length="587" mass="66308">MAPAAKKVCTTLQVTLTPKPRQRRRGCLAPLLDPQTCPYDVLVAILSSFTPLDLLHLAWTSKDMHAFLLSKRQRFIWKDALSSIDGLPQCPRDLTEPQYAFLVFCPLCHRKGCNKRTQDILWELRARFCKDCRPYELSYKAPPGGVLPAFPSQDGGYTRPPTDYFRRSQVTAYQKAIAGLDIVAREAFKVEKSREAAEIREHAQKCRKYVMLAQVARCTELGSLREGRSEAYVALHMSSTSSLLSKHSLSFRQNVLACGWGEEVEFHGWDKIVSRRPDIFYKPNALTSRYWNRVEGEVQALMGHLRWERLDAQVYTTRRNLAVQLILQAQESMESEKSFGGLVPTIADIVFHHDFRQIIEASPDTIVTEASFSDAVANIPSIMSAWQHELASCLRGLLPCGSKTPPEAVDKRLQLASTLFSCTRCDETHIPFSMLVTHAWSSYRERVFLPHDEQPYYEVYKALDSRPWSCGGHLTAQELHPSATQVMDFLGVDADAKAEQLDIIHGEVKLRCYANHILKYTRSGSRADRAFYGWRGALRHASIYHSGPKLSSVPLHLAVSHEVEYNVRRSQLPLASALGRLSGKTTG</sequence>
<evidence type="ECO:0000313" key="1">
    <source>
        <dbReference type="EMBL" id="KAL0960585.1"/>
    </source>
</evidence>
<proteinExistence type="predicted"/>